<evidence type="ECO:0000256" key="1">
    <source>
        <dbReference type="SAM" id="Coils"/>
    </source>
</evidence>
<dbReference type="Proteomes" id="UP001189429">
    <property type="component" value="Unassembled WGS sequence"/>
</dbReference>
<proteinExistence type="predicted"/>
<keyword evidence="5" id="KW-1185">Reference proteome</keyword>
<dbReference type="InterPro" id="IPR012337">
    <property type="entry name" value="RNaseH-like_sf"/>
</dbReference>
<sequence length="2310" mass="244517">MAPSGAAKKPYWGCSKCGFATNWANNPKCHQCGNGAPYKVLARLAGACDDDGAVGASGAKPKPKARAKAAAAGASGEAKLRQQLDAANRKHAQDLQKLKGELEQLRKDRAAGDHRAEPAPGGMDVDGDNEKGKAVALARDRLKKAQNMPLELRDLVAGGYDACIAKLQDDLAAAQAARRAANPLSKQLEVAEAHKTRMAKKLAEAQSALQAREAEREELDKKIQSQHAAVAEAEAAAAKATAEVAALAAQYASERAPAGAAAPAPAEPAAVRLPAAAPAGYVAVAYAEEKWREREAHFEQQLAHLQALVAAQAAESASAASEGAPSVVADDLASVDDLAGDDDKWSQVCRAKRKALLRRERDALAGKIRTGLGKVSTVASPFVKKLRRMAPKPRGGLLPRSFRVRPMRAEDRTRGRLGPTGLARAKVQPGAQLRPPGGLARAVSGGIQTPVVTAHGPAGDAAATKPPLGLSPRPPEAPAAVGDGGYVTLSGASAGASGAVPGAPGAAARASLTTSGSRPGLASTQPPLGPPPRPPRAPGSPLRPAAGLLARLTRGFWTRPSAGCRTAPPATALARTRLLRLILFFAAVVRIGEAAHPGPTLQGIGDEEWDFDAVVEEAISAPADVLDPFPEPPDGPVAAHVLEGAVPVFDAPFIASQLTAWRQAEQMMSIGPPPRAVQRERRGRPADLRDADFGPEAVTVPAAQFCGSHPGFYYGTSGGTLGYHRDRGGPLQPPPAAAAAGRPPESEVRTPSLAALIDWQPQVGIEDTHLRARGAWTIDTANANCWDTCLNKVIHRTSADVLLVQEHKIHTELRLESARRAAQTAGWRSHLDLAHSTALDRASGGVGVLCRRRVGLHPHAGLVADGMQHRLQAAWLGAVMKGGLHLCSIWLFHSQGVSEANLHVLAEAAALLGALSGPWVIAGDWNITPEMLTATGWLDIVKGRIISPATPTCNGSTYDFFVVSRCIAHAVLGVSRIDDGGFTPHFPTRLYLAGDARRKAVRRLVRPRRIDGELPHGPLPDPPPDTWECGEIVNFTQLEAAIDSWHRAARGTFSLLTSVPAPWFRPRFRWEPAAGRPAHRHAGASAIAVAWRGCSAQAFETAAILGRSQRAASDELLLARHWSRVLAAAQRAAHAPGEVPEAMRAWAAAFGHARCSRGLTALRSLAAQAALHAQRIEGAVSRARLASYRDALAAPGCPRAPRASACAPGRLAFRYVRGVGGWARSPVGDSRCEDDVPDSDPLEHECAEGRIEELMDSRGRAAVAPLSEQSALDREAEGWAEQWAIQEEYHEPRFPEHLISQPQPITLWSLDQAIASFPVGTGLGADHLAPRALQRLPIAARIMLIHILLAAERLGGWTSACNLVLIVLLPKPDGGLRPIGLFPTLIRVWMRTRAHVARAWEAAHALPSVFGSAGRGAQRAAWAAAFAAEASAASARHHVASLLDLVKAFERVPRHLVAAAAARLNFNLVILRLSLAAYRLARAIGVEGTFSCLPVATRGITAGSSFATLELQMLLHESMLIATRRWPLLRMYLYVDDLTITASGFTEEALFAVARGTDFFVGMFERCLKLTVSTTKSFAVASKPRLAAKLASLTRQRLLVPKRSVKLLGTPFAAGRTRSVGVLKCRLKEFRRRIPRVHALRRQRVDVTRVVKAMGGPSMLYGIDIVGASNTHLHRVRVAALCAALPPGASRQVDVGFAVLDAGGAALDPAYAAHATPLRHWGLAYWQEWAPALDLDCVFEASRDRLAVIAASGRSPWAAVAGPAAAVIATAWRLGWRRPSPRRFLDDLGGPVDFILMSPAMVAAAVHRSVDRWRTKRVVSELPTIVDGPPDLPTAQGADSFTVLVERPIARLLKGQGRPHRTVPQWSQQCRSMLLSAATGGQWPQVRIARLRGADGVEDRNCQLCGAALGTLLHRRVCEATVPPDGWPRPPEACQGFLSTLSEARAALLRARGFLALRLPRPVAQDEVAVRWFTTPPDATRDDLIWYTDGSMKFGPLWELRRTGVGIAVVSDRGDLVGFGSAVPPPWIRAAAAAELWAVSLVLAIALVPPRIRTDCQSILAVAAAGTACAAKPTRLLAQVWSRVATLLDGDVSELVTSGRLTWMPAHGTPASIGAAMRSDGGVVTAVDWRANRLVDAVAKAAAGCPPECDAGARLLREAELLVAHEGAVLGAVTHAANHHIRELVGPGGAIRRVTVRDAAAVRRPRALARPPRHAPPAPQLPAGAPPPPAALLPAAAAGRPRALGARRAAQATAARAASAARAAAADAATRAICEARAAAARPSSAPPPAERLAALRARVLARLGQGAAA</sequence>
<evidence type="ECO:0000313" key="5">
    <source>
        <dbReference type="Proteomes" id="UP001189429"/>
    </source>
</evidence>
<feature type="region of interest" description="Disordered" evidence="2">
    <location>
        <begin position="413"/>
        <end position="482"/>
    </location>
</feature>
<evidence type="ECO:0000259" key="3">
    <source>
        <dbReference type="PROSITE" id="PS50878"/>
    </source>
</evidence>
<feature type="compositionally biased region" description="Pro residues" evidence="2">
    <location>
        <begin position="527"/>
        <end position="538"/>
    </location>
</feature>
<feature type="region of interest" description="Disordered" evidence="2">
    <location>
        <begin position="2202"/>
        <end position="2233"/>
    </location>
</feature>
<feature type="domain" description="Reverse transcriptase" evidence="3">
    <location>
        <begin position="1350"/>
        <end position="1612"/>
    </location>
</feature>
<dbReference type="SUPFAM" id="SSF56219">
    <property type="entry name" value="DNase I-like"/>
    <property type="match status" value="1"/>
</dbReference>
<dbReference type="SUPFAM" id="SSF53098">
    <property type="entry name" value="Ribonuclease H-like"/>
    <property type="match status" value="1"/>
</dbReference>
<feature type="compositionally biased region" description="Low complexity" evidence="2">
    <location>
        <begin position="495"/>
        <end position="511"/>
    </location>
</feature>
<protein>
    <recommendedName>
        <fullName evidence="3">Reverse transcriptase domain-containing protein</fullName>
    </recommendedName>
</protein>
<dbReference type="InterPro" id="IPR005135">
    <property type="entry name" value="Endo/exonuclease/phosphatase"/>
</dbReference>
<accession>A0ABN9YGI5</accession>
<feature type="region of interest" description="Disordered" evidence="2">
    <location>
        <begin position="495"/>
        <end position="542"/>
    </location>
</feature>
<evidence type="ECO:0000256" key="2">
    <source>
        <dbReference type="SAM" id="MobiDB-lite"/>
    </source>
</evidence>
<feature type="compositionally biased region" description="Pro residues" evidence="2">
    <location>
        <begin position="2214"/>
        <end position="2231"/>
    </location>
</feature>
<dbReference type="InterPro" id="IPR036691">
    <property type="entry name" value="Endo/exonu/phosph_ase_sf"/>
</dbReference>
<feature type="region of interest" description="Disordered" evidence="2">
    <location>
        <begin position="723"/>
        <end position="746"/>
    </location>
</feature>
<name>A0ABN9YGI5_9DINO</name>
<keyword evidence="1" id="KW-0175">Coiled coil</keyword>
<evidence type="ECO:0000313" key="4">
    <source>
        <dbReference type="EMBL" id="CAK0911979.1"/>
    </source>
</evidence>
<dbReference type="Gene3D" id="3.60.10.10">
    <property type="entry name" value="Endonuclease/exonuclease/phosphatase"/>
    <property type="match status" value="1"/>
</dbReference>
<dbReference type="InterPro" id="IPR000477">
    <property type="entry name" value="RT_dom"/>
</dbReference>
<dbReference type="Pfam" id="PF03372">
    <property type="entry name" value="Exo_endo_phos"/>
    <property type="match status" value="1"/>
</dbReference>
<gene>
    <name evidence="4" type="ORF">PCOR1329_LOCUS85686</name>
</gene>
<feature type="compositionally biased region" description="Basic and acidic residues" evidence="2">
    <location>
        <begin position="108"/>
        <end position="117"/>
    </location>
</feature>
<organism evidence="4 5">
    <name type="scientific">Prorocentrum cordatum</name>
    <dbReference type="NCBI Taxonomy" id="2364126"/>
    <lineage>
        <taxon>Eukaryota</taxon>
        <taxon>Sar</taxon>
        <taxon>Alveolata</taxon>
        <taxon>Dinophyceae</taxon>
        <taxon>Prorocentrales</taxon>
        <taxon>Prorocentraceae</taxon>
        <taxon>Prorocentrum</taxon>
    </lineage>
</organism>
<feature type="region of interest" description="Disordered" evidence="2">
    <location>
        <begin position="55"/>
        <end position="76"/>
    </location>
</feature>
<reference evidence="4" key="1">
    <citation type="submission" date="2023-10" db="EMBL/GenBank/DDBJ databases">
        <authorList>
            <person name="Chen Y."/>
            <person name="Shah S."/>
            <person name="Dougan E. K."/>
            <person name="Thang M."/>
            <person name="Chan C."/>
        </authorList>
    </citation>
    <scope>NUCLEOTIDE SEQUENCE [LARGE SCALE GENOMIC DNA]</scope>
</reference>
<feature type="region of interest" description="Disordered" evidence="2">
    <location>
        <begin position="108"/>
        <end position="129"/>
    </location>
</feature>
<feature type="coiled-coil region" evidence="1">
    <location>
        <begin position="188"/>
        <end position="250"/>
    </location>
</feature>
<comment type="caution">
    <text evidence="4">The sequence shown here is derived from an EMBL/GenBank/DDBJ whole genome shotgun (WGS) entry which is preliminary data.</text>
</comment>
<dbReference type="PROSITE" id="PS50878">
    <property type="entry name" value="RT_POL"/>
    <property type="match status" value="1"/>
</dbReference>
<feature type="compositionally biased region" description="Polar residues" evidence="2">
    <location>
        <begin position="512"/>
        <end position="525"/>
    </location>
</feature>
<dbReference type="EMBL" id="CAUYUJ010022681">
    <property type="protein sequence ID" value="CAK0911979.1"/>
    <property type="molecule type" value="Genomic_DNA"/>
</dbReference>
<feature type="compositionally biased region" description="Basic residues" evidence="2">
    <location>
        <begin position="2203"/>
        <end position="2213"/>
    </location>
</feature>